<feature type="domain" description="N-acetyltransferase" evidence="2">
    <location>
        <begin position="52"/>
        <end position="127"/>
    </location>
</feature>
<evidence type="ECO:0000259" key="2">
    <source>
        <dbReference type="Pfam" id="PF13302"/>
    </source>
</evidence>
<keyword evidence="1" id="KW-0812">Transmembrane</keyword>
<dbReference type="Pfam" id="PF13302">
    <property type="entry name" value="Acetyltransf_3"/>
    <property type="match status" value="1"/>
</dbReference>
<dbReference type="PANTHER" id="PTHR43792:SF9">
    <property type="entry name" value="RIBOSOMAL-PROTEIN-ALANINE ACETYLTRANSFERASE"/>
    <property type="match status" value="1"/>
</dbReference>
<evidence type="ECO:0000313" key="4">
    <source>
        <dbReference type="Proteomes" id="UP001248134"/>
    </source>
</evidence>
<dbReference type="SUPFAM" id="SSF55729">
    <property type="entry name" value="Acyl-CoA N-acyltransferases (Nat)"/>
    <property type="match status" value="1"/>
</dbReference>
<dbReference type="EMBL" id="VLYX01000048">
    <property type="protein sequence ID" value="MDR4329107.1"/>
    <property type="molecule type" value="Genomic_DNA"/>
</dbReference>
<dbReference type="AlphaFoldDB" id="A0AAJ1Z7W9"/>
<protein>
    <submittedName>
        <fullName evidence="3">GNAT family N-acetyltransferase</fullName>
    </submittedName>
</protein>
<dbReference type="InterPro" id="IPR051531">
    <property type="entry name" value="N-acetyltransferase"/>
</dbReference>
<dbReference type="GO" id="GO:0005737">
    <property type="term" value="C:cytoplasm"/>
    <property type="evidence" value="ECO:0007669"/>
    <property type="project" value="TreeGrafter"/>
</dbReference>
<proteinExistence type="predicted"/>
<reference evidence="3" key="1">
    <citation type="submission" date="2019-07" db="EMBL/GenBank/DDBJ databases">
        <title>Phylogenomic Reclassification of ATCC Bacillus Strains and Various Taxa within the Genus Bacillus.</title>
        <authorList>
            <person name="Riojas M.A."/>
            <person name="Frank A.M."/>
            <person name="Fenn S.L."/>
            <person name="King S.P."/>
            <person name="Brower S.M."/>
            <person name="Hazbon M.H."/>
        </authorList>
    </citation>
    <scope>NUCLEOTIDE SEQUENCE</scope>
    <source>
        <strain evidence="3">NR-12239</strain>
    </source>
</reference>
<keyword evidence="1" id="KW-1133">Transmembrane helix</keyword>
<evidence type="ECO:0000256" key="1">
    <source>
        <dbReference type="SAM" id="Phobius"/>
    </source>
</evidence>
<evidence type="ECO:0000313" key="3">
    <source>
        <dbReference type="EMBL" id="MDR4329107.1"/>
    </source>
</evidence>
<feature type="transmembrane region" description="Helical" evidence="1">
    <location>
        <begin position="20"/>
        <end position="39"/>
    </location>
</feature>
<organism evidence="3 4">
    <name type="scientific">Bacillus pseudomycoides</name>
    <dbReference type="NCBI Taxonomy" id="64104"/>
    <lineage>
        <taxon>Bacteria</taxon>
        <taxon>Bacillati</taxon>
        <taxon>Bacillota</taxon>
        <taxon>Bacilli</taxon>
        <taxon>Bacillales</taxon>
        <taxon>Bacillaceae</taxon>
        <taxon>Bacillus</taxon>
        <taxon>Bacillus cereus group</taxon>
    </lineage>
</organism>
<dbReference type="InterPro" id="IPR016181">
    <property type="entry name" value="Acyl_CoA_acyltransferase"/>
</dbReference>
<dbReference type="Gene3D" id="3.40.630.30">
    <property type="match status" value="1"/>
</dbReference>
<dbReference type="Proteomes" id="UP001248134">
    <property type="component" value="Unassembled WGS sequence"/>
</dbReference>
<comment type="caution">
    <text evidence="3">The sequence shown here is derived from an EMBL/GenBank/DDBJ whole genome shotgun (WGS) entry which is preliminary data.</text>
</comment>
<accession>A0AAJ1Z7W9</accession>
<dbReference type="InterPro" id="IPR000182">
    <property type="entry name" value="GNAT_dom"/>
</dbReference>
<keyword evidence="1" id="KW-0472">Membrane</keyword>
<dbReference type="GO" id="GO:0008999">
    <property type="term" value="F:protein-N-terminal-alanine acetyltransferase activity"/>
    <property type="evidence" value="ECO:0007669"/>
    <property type="project" value="TreeGrafter"/>
</dbReference>
<gene>
    <name evidence="3" type="ORF">FOS08_25475</name>
</gene>
<dbReference type="PANTHER" id="PTHR43792">
    <property type="entry name" value="GNAT FAMILY, PUTATIVE (AFU_ORTHOLOGUE AFUA_3G00765)-RELATED-RELATED"/>
    <property type="match status" value="1"/>
</dbReference>
<sequence length="141" mass="16305">MGANLIANLIAKINAREVLIAPLFTWTFLIFISNPIPLWKKVAFSIGLRKVFRKRYEEGSVIRWGIELKETNPLIGTCGVHLINQNHKRAEVDYELDDTYWGKGYASEALQAILTYGFETMQFIRIVRSLNEDIGKRRIYN</sequence>
<name>A0AAJ1Z7W9_9BACI</name>